<dbReference type="Gene3D" id="2.30.40.10">
    <property type="entry name" value="Urease, subunit C, domain 1"/>
    <property type="match status" value="1"/>
</dbReference>
<evidence type="ECO:0000259" key="2">
    <source>
        <dbReference type="Pfam" id="PF01979"/>
    </source>
</evidence>
<organism evidence="3 4">
    <name type="scientific">Dothistroma septosporum (strain NZE10 / CBS 128990)</name>
    <name type="common">Red band needle blight fungus</name>
    <name type="synonym">Mycosphaerella pini</name>
    <dbReference type="NCBI Taxonomy" id="675120"/>
    <lineage>
        <taxon>Eukaryota</taxon>
        <taxon>Fungi</taxon>
        <taxon>Dikarya</taxon>
        <taxon>Ascomycota</taxon>
        <taxon>Pezizomycotina</taxon>
        <taxon>Dothideomycetes</taxon>
        <taxon>Dothideomycetidae</taxon>
        <taxon>Mycosphaerellales</taxon>
        <taxon>Mycosphaerellaceae</taxon>
        <taxon>Dothistroma</taxon>
    </lineage>
</organism>
<sequence length="450" mass="48379">MRVDLRTSIDPRSLASEHGTTQTSQRNAEFCVTADLLIPGKGDPIKSACIIVKDGKIKHVGDQEDAAERFSHLKTTHVKVLMPGMWDCHIHLIGVQTVSVNAILGSQQSPILAGVRTARDCMLLMNCGFTSVREMAGYGLQLAKGIEEGSLVGPTIYSSNSIISPTGGHADIHDLHKPWYDDACAHGMPTALADGEAECLKQVRMQLRAGAKVIKICASGGVASERDNPYDRQFSDEELKVIVEEAGRAQRIVGAHCHGKLGIVAALKAGVKTIEHGSFLDEEVCDLMLEKKAMLVPTRTIIEIGLELSEGFFDPSGYRKLHELAEAHWSALKLAIQKGVPIATGCDIPGSVPGNDTYTHGRNARELVWLVKAGMSPLKAIGAATANGPLTLGPQAPKAGQLKEEFDADFIALDENPLDDIKILDGPEHVTHVWKAGTCYKSPGHPISSF</sequence>
<gene>
    <name evidence="3" type="ORF">DOTSEDRAFT_171944</name>
</gene>
<reference evidence="4" key="1">
    <citation type="journal article" date="2012" name="PLoS Genet.">
        <title>The genomes of the fungal plant pathogens Cladosporium fulvum and Dothistroma septosporum reveal adaptation to different hosts and lifestyles but also signatures of common ancestry.</title>
        <authorList>
            <person name="de Wit P.J.G.M."/>
            <person name="van der Burgt A."/>
            <person name="Oekmen B."/>
            <person name="Stergiopoulos I."/>
            <person name="Abd-Elsalam K.A."/>
            <person name="Aerts A.L."/>
            <person name="Bahkali A.H."/>
            <person name="Beenen H.G."/>
            <person name="Chettri P."/>
            <person name="Cox M.P."/>
            <person name="Datema E."/>
            <person name="de Vries R.P."/>
            <person name="Dhillon B."/>
            <person name="Ganley A.R."/>
            <person name="Griffiths S.A."/>
            <person name="Guo Y."/>
            <person name="Hamelin R.C."/>
            <person name="Henrissat B."/>
            <person name="Kabir M.S."/>
            <person name="Jashni M.K."/>
            <person name="Kema G."/>
            <person name="Klaubauf S."/>
            <person name="Lapidus A."/>
            <person name="Levasseur A."/>
            <person name="Lindquist E."/>
            <person name="Mehrabi R."/>
            <person name="Ohm R.A."/>
            <person name="Owen T.J."/>
            <person name="Salamov A."/>
            <person name="Schwelm A."/>
            <person name="Schijlen E."/>
            <person name="Sun H."/>
            <person name="van den Burg H.A."/>
            <person name="van Ham R.C.H.J."/>
            <person name="Zhang S."/>
            <person name="Goodwin S.B."/>
            <person name="Grigoriev I.V."/>
            <person name="Collemare J."/>
            <person name="Bradshaw R.E."/>
        </authorList>
    </citation>
    <scope>NUCLEOTIDE SEQUENCE [LARGE SCALE GENOMIC DNA]</scope>
    <source>
        <strain evidence="4">NZE10 / CBS 128990</strain>
    </source>
</reference>
<dbReference type="EMBL" id="KB446539">
    <property type="protein sequence ID" value="EME43989.1"/>
    <property type="molecule type" value="Genomic_DNA"/>
</dbReference>
<dbReference type="InterPro" id="IPR011059">
    <property type="entry name" value="Metal-dep_hydrolase_composite"/>
</dbReference>
<accession>N1PNJ0</accession>
<dbReference type="Gene3D" id="3.20.20.140">
    <property type="entry name" value="Metal-dependent hydrolases"/>
    <property type="match status" value="1"/>
</dbReference>
<feature type="region of interest" description="Disordered" evidence="1">
    <location>
        <begin position="1"/>
        <end position="21"/>
    </location>
</feature>
<feature type="domain" description="Amidohydrolase-related" evidence="2">
    <location>
        <begin position="80"/>
        <end position="437"/>
    </location>
</feature>
<dbReference type="SUPFAM" id="SSF51338">
    <property type="entry name" value="Composite domain of metallo-dependent hydrolases"/>
    <property type="match status" value="2"/>
</dbReference>
<dbReference type="PANTHER" id="PTHR43135">
    <property type="entry name" value="ALPHA-D-RIBOSE 1-METHYLPHOSPHONATE 5-TRIPHOSPHATE DIPHOSPHATASE"/>
    <property type="match status" value="1"/>
</dbReference>
<dbReference type="STRING" id="675120.N1PNJ0"/>
<proteinExistence type="predicted"/>
<dbReference type="CDD" id="cd01299">
    <property type="entry name" value="Met_dep_hydrolase_A"/>
    <property type="match status" value="1"/>
</dbReference>
<evidence type="ECO:0000313" key="3">
    <source>
        <dbReference type="EMBL" id="EME43989.1"/>
    </source>
</evidence>
<evidence type="ECO:0000313" key="4">
    <source>
        <dbReference type="Proteomes" id="UP000016933"/>
    </source>
</evidence>
<dbReference type="HOGENOM" id="CLU_023620_2_1_1"/>
<protein>
    <recommendedName>
        <fullName evidence="2">Amidohydrolase-related domain-containing protein</fullName>
    </recommendedName>
</protein>
<dbReference type="InterPro" id="IPR051781">
    <property type="entry name" value="Metallo-dep_Hydrolase"/>
</dbReference>
<dbReference type="OMA" id="CRTIEHG"/>
<name>N1PNJ0_DOTSN</name>
<dbReference type="Proteomes" id="UP000016933">
    <property type="component" value="Unassembled WGS sequence"/>
</dbReference>
<reference evidence="3 4" key="2">
    <citation type="journal article" date="2012" name="PLoS Pathog.">
        <title>Diverse lifestyles and strategies of plant pathogenesis encoded in the genomes of eighteen Dothideomycetes fungi.</title>
        <authorList>
            <person name="Ohm R.A."/>
            <person name="Feau N."/>
            <person name="Henrissat B."/>
            <person name="Schoch C.L."/>
            <person name="Horwitz B.A."/>
            <person name="Barry K.W."/>
            <person name="Condon B.J."/>
            <person name="Copeland A.C."/>
            <person name="Dhillon B."/>
            <person name="Glaser F."/>
            <person name="Hesse C.N."/>
            <person name="Kosti I."/>
            <person name="LaButti K."/>
            <person name="Lindquist E.A."/>
            <person name="Lucas S."/>
            <person name="Salamov A.A."/>
            <person name="Bradshaw R.E."/>
            <person name="Ciuffetti L."/>
            <person name="Hamelin R.C."/>
            <person name="Kema G.H.J."/>
            <person name="Lawrence C."/>
            <person name="Scott J.A."/>
            <person name="Spatafora J.W."/>
            <person name="Turgeon B.G."/>
            <person name="de Wit P.J.G.M."/>
            <person name="Zhong S."/>
            <person name="Goodwin S.B."/>
            <person name="Grigoriev I.V."/>
        </authorList>
    </citation>
    <scope>NUCLEOTIDE SEQUENCE [LARGE SCALE GENOMIC DNA]</scope>
    <source>
        <strain evidence="4">NZE10 / CBS 128990</strain>
    </source>
</reference>
<dbReference type="InterPro" id="IPR057744">
    <property type="entry name" value="OTAase-like"/>
</dbReference>
<dbReference type="GO" id="GO:0016810">
    <property type="term" value="F:hydrolase activity, acting on carbon-nitrogen (but not peptide) bonds"/>
    <property type="evidence" value="ECO:0007669"/>
    <property type="project" value="InterPro"/>
</dbReference>
<dbReference type="Pfam" id="PF01979">
    <property type="entry name" value="Amidohydro_1"/>
    <property type="match status" value="1"/>
</dbReference>
<dbReference type="SUPFAM" id="SSF51556">
    <property type="entry name" value="Metallo-dependent hydrolases"/>
    <property type="match status" value="1"/>
</dbReference>
<dbReference type="AlphaFoldDB" id="N1PNJ0"/>
<evidence type="ECO:0000256" key="1">
    <source>
        <dbReference type="SAM" id="MobiDB-lite"/>
    </source>
</evidence>
<dbReference type="PANTHER" id="PTHR43135:SF3">
    <property type="entry name" value="ALPHA-D-RIBOSE 1-METHYLPHOSPHONATE 5-TRIPHOSPHATE DIPHOSPHATASE"/>
    <property type="match status" value="1"/>
</dbReference>
<keyword evidence="4" id="KW-1185">Reference proteome</keyword>
<dbReference type="InterPro" id="IPR006680">
    <property type="entry name" value="Amidohydro-rel"/>
</dbReference>
<dbReference type="eggNOG" id="ENOG502SK4A">
    <property type="taxonomic scope" value="Eukaryota"/>
</dbReference>
<dbReference type="InterPro" id="IPR032466">
    <property type="entry name" value="Metal_Hydrolase"/>
</dbReference>